<dbReference type="InterPro" id="IPR052276">
    <property type="entry name" value="Diphthamide-biosynth_chaperone"/>
</dbReference>
<dbReference type="AlphaFoldDB" id="A0A1Z4JML1"/>
<keyword evidence="1" id="KW-0677">Repeat</keyword>
<dbReference type="PANTHER" id="PTHR44240">
    <property type="entry name" value="DNAJ DOMAIN (PROKARYOTIC HEAT SHOCK PROTEIN)-RELATED"/>
    <property type="match status" value="1"/>
</dbReference>
<sequence>MNIADSYRLLGLRAGATYEDIKTAYRRLARQLHPDLNPNDDRAKERFIRITEAYQFLLSILPAEVSPQDPPVAAEPAEIKVKVHKVAQNPDAPELSLVDRHLLQSSYEQLQDLFKQKKFPRAIALAEGLAQRFPDHPDVRQWQAITYHRWGQHLIQDRDYEKARNYLKKALRTDPHNRRLWAEIEQDFRRLEEKIYRQR</sequence>
<evidence type="ECO:0000259" key="4">
    <source>
        <dbReference type="PROSITE" id="PS50076"/>
    </source>
</evidence>
<dbReference type="EMBL" id="AP018203">
    <property type="protein sequence ID" value="BAY57989.1"/>
    <property type="molecule type" value="Genomic_DNA"/>
</dbReference>
<proteinExistence type="predicted"/>
<dbReference type="Proteomes" id="UP000217895">
    <property type="component" value="Chromosome"/>
</dbReference>
<organism evidence="5 6">
    <name type="scientific">Leptolyngbya boryana NIES-2135</name>
    <dbReference type="NCBI Taxonomy" id="1973484"/>
    <lineage>
        <taxon>Bacteria</taxon>
        <taxon>Bacillati</taxon>
        <taxon>Cyanobacteriota</taxon>
        <taxon>Cyanophyceae</taxon>
        <taxon>Leptolyngbyales</taxon>
        <taxon>Leptolyngbyaceae</taxon>
        <taxon>Leptolyngbya group</taxon>
        <taxon>Leptolyngbya</taxon>
    </lineage>
</organism>
<dbReference type="PANTHER" id="PTHR44240:SF10">
    <property type="entry name" value="J DOMAIN-CONTAINING PROTEIN"/>
    <property type="match status" value="1"/>
</dbReference>
<evidence type="ECO:0000256" key="2">
    <source>
        <dbReference type="ARBA" id="ARBA00022803"/>
    </source>
</evidence>
<feature type="repeat" description="TPR" evidence="3">
    <location>
        <begin position="144"/>
        <end position="177"/>
    </location>
</feature>
<dbReference type="Pfam" id="PF00226">
    <property type="entry name" value="DnaJ"/>
    <property type="match status" value="1"/>
</dbReference>
<evidence type="ECO:0000256" key="3">
    <source>
        <dbReference type="PROSITE-ProRule" id="PRU00339"/>
    </source>
</evidence>
<accession>A0A1Z4JML1</accession>
<protein>
    <submittedName>
        <fullName evidence="5">Heat shock protein DnaJ domain protein</fullName>
    </submittedName>
</protein>
<keyword evidence="6" id="KW-1185">Reference proteome</keyword>
<reference evidence="5 6" key="1">
    <citation type="submission" date="2017-06" db="EMBL/GenBank/DDBJ databases">
        <title>Genome sequencing of cyanobaciteial culture collection at National Institute for Environmental Studies (NIES).</title>
        <authorList>
            <person name="Hirose Y."/>
            <person name="Shimura Y."/>
            <person name="Fujisawa T."/>
            <person name="Nakamura Y."/>
            <person name="Kawachi M."/>
        </authorList>
    </citation>
    <scope>NUCLEOTIDE SEQUENCE [LARGE SCALE GENOMIC DNA]</scope>
    <source>
        <strain evidence="5 6">NIES-2135</strain>
    </source>
</reference>
<keyword evidence="5" id="KW-0346">Stress response</keyword>
<dbReference type="InterPro" id="IPR013105">
    <property type="entry name" value="TPR_2"/>
</dbReference>
<feature type="domain" description="J" evidence="4">
    <location>
        <begin position="5"/>
        <end position="62"/>
    </location>
</feature>
<dbReference type="PRINTS" id="PR00625">
    <property type="entry name" value="JDOMAIN"/>
</dbReference>
<evidence type="ECO:0000313" key="5">
    <source>
        <dbReference type="EMBL" id="BAY57989.1"/>
    </source>
</evidence>
<name>A0A1Z4JML1_LEPBY</name>
<dbReference type="Gene3D" id="1.25.40.10">
    <property type="entry name" value="Tetratricopeptide repeat domain"/>
    <property type="match status" value="1"/>
</dbReference>
<dbReference type="SMART" id="SM00271">
    <property type="entry name" value="DnaJ"/>
    <property type="match status" value="1"/>
</dbReference>
<dbReference type="Gene3D" id="1.10.287.110">
    <property type="entry name" value="DnaJ domain"/>
    <property type="match status" value="1"/>
</dbReference>
<dbReference type="InterPro" id="IPR036869">
    <property type="entry name" value="J_dom_sf"/>
</dbReference>
<dbReference type="SUPFAM" id="SSF48452">
    <property type="entry name" value="TPR-like"/>
    <property type="match status" value="1"/>
</dbReference>
<dbReference type="PROSITE" id="PS50076">
    <property type="entry name" value="DNAJ_2"/>
    <property type="match status" value="1"/>
</dbReference>
<dbReference type="CDD" id="cd06257">
    <property type="entry name" value="DnaJ"/>
    <property type="match status" value="1"/>
</dbReference>
<gene>
    <name evidence="5" type="ORF">NIES2135_48620</name>
</gene>
<dbReference type="SUPFAM" id="SSF46565">
    <property type="entry name" value="Chaperone J-domain"/>
    <property type="match status" value="1"/>
</dbReference>
<evidence type="ECO:0000313" key="6">
    <source>
        <dbReference type="Proteomes" id="UP000217895"/>
    </source>
</evidence>
<keyword evidence="2 3" id="KW-0802">TPR repeat</keyword>
<dbReference type="Pfam" id="PF07719">
    <property type="entry name" value="TPR_2"/>
    <property type="match status" value="1"/>
</dbReference>
<dbReference type="InterPro" id="IPR001623">
    <property type="entry name" value="DnaJ_domain"/>
</dbReference>
<dbReference type="InterPro" id="IPR011990">
    <property type="entry name" value="TPR-like_helical_dom_sf"/>
</dbReference>
<dbReference type="PROSITE" id="PS50005">
    <property type="entry name" value="TPR"/>
    <property type="match status" value="1"/>
</dbReference>
<evidence type="ECO:0000256" key="1">
    <source>
        <dbReference type="ARBA" id="ARBA00022737"/>
    </source>
</evidence>
<dbReference type="InterPro" id="IPR019734">
    <property type="entry name" value="TPR_rpt"/>
</dbReference>